<name>A0AAW9FHB5_9HYPH</name>
<accession>A0AAW9FHB5</accession>
<gene>
    <name evidence="1" type="ORF">RMR22_27700</name>
</gene>
<organism evidence="1">
    <name type="scientific">Agrobacterium rosae</name>
    <dbReference type="NCBI Taxonomy" id="1972867"/>
    <lineage>
        <taxon>Bacteria</taxon>
        <taxon>Pseudomonadati</taxon>
        <taxon>Pseudomonadota</taxon>
        <taxon>Alphaproteobacteria</taxon>
        <taxon>Hyphomicrobiales</taxon>
        <taxon>Rhizobiaceae</taxon>
        <taxon>Rhizobium/Agrobacterium group</taxon>
        <taxon>Agrobacterium</taxon>
    </lineage>
</organism>
<dbReference type="EMBL" id="JAVRAF010000046">
    <property type="protein sequence ID" value="MDX8306002.1"/>
    <property type="molecule type" value="Genomic_DNA"/>
</dbReference>
<protein>
    <submittedName>
        <fullName evidence="1">Uncharacterized protein</fullName>
    </submittedName>
</protein>
<dbReference type="RefSeq" id="WP_320204009.1">
    <property type="nucleotide sequence ID" value="NZ_CP192783.1"/>
</dbReference>
<sequence length="80" mass="9156">MSEPINDHFLATVSRAVTMWQVFYEVDPEDKVLDTLIRLARDHYGEGYQTSDDLATYLIGTYLGRWSVMMTNAPTSNSIH</sequence>
<dbReference type="AlphaFoldDB" id="A0AAW9FHB5"/>
<comment type="caution">
    <text evidence="1">The sequence shown here is derived from an EMBL/GenBank/DDBJ whole genome shotgun (WGS) entry which is preliminary data.</text>
</comment>
<reference evidence="1" key="1">
    <citation type="journal article" date="2023" name="Phytobiomes J">
        <title>Deciphering the key players within the bacterial microbiota associated with aerial crown gall tumors on rhododendron: Insights into the gallobiome.</title>
        <authorList>
            <person name="Kuzmanovic N."/>
            <person name="Nesme J."/>
            <person name="Wolf J."/>
            <person name="Neumann-Schaal M."/>
            <person name="Petersen J."/>
            <person name="Fernandez-Gnecco G."/>
            <person name="Sproeer C."/>
            <person name="Bunk B."/>
            <person name="Overmann J."/>
            <person name="Sorensen S.J."/>
            <person name="Idczak E."/>
            <person name="Smalla K."/>
        </authorList>
    </citation>
    <scope>NUCLEOTIDE SEQUENCE</scope>
    <source>
        <strain evidence="1">Rho-11.1</strain>
    </source>
</reference>
<evidence type="ECO:0000313" key="1">
    <source>
        <dbReference type="EMBL" id="MDX8306002.1"/>
    </source>
</evidence>
<proteinExistence type="predicted"/>